<organism evidence="1 2">
    <name type="scientific">Neofusicoccum parvum</name>
    <dbReference type="NCBI Taxonomy" id="310453"/>
    <lineage>
        <taxon>Eukaryota</taxon>
        <taxon>Fungi</taxon>
        <taxon>Dikarya</taxon>
        <taxon>Ascomycota</taxon>
        <taxon>Pezizomycotina</taxon>
        <taxon>Dothideomycetes</taxon>
        <taxon>Dothideomycetes incertae sedis</taxon>
        <taxon>Botryosphaeriales</taxon>
        <taxon>Botryosphaeriaceae</taxon>
        <taxon>Neofusicoccum</taxon>
    </lineage>
</organism>
<evidence type="ECO:0000313" key="2">
    <source>
        <dbReference type="Proteomes" id="UP001165186"/>
    </source>
</evidence>
<dbReference type="EMBL" id="BSXG01000009">
    <property type="protein sequence ID" value="GME23782.1"/>
    <property type="molecule type" value="Genomic_DNA"/>
</dbReference>
<keyword evidence="2" id="KW-1185">Reference proteome</keyword>
<sequence length="564" mass="60828">MRFTGESFSAAASLLLLLCPAVASAQNSSETLPVVDLGYELHRAIEFNETGAYYNFSNIRFAAPPVDDLRFRPPVSPASDRSAVQDGSDGPKICPQGNPVWTDVAAQWIPQYLLTGKAPNISLDATGEANVTTGPSENEDCLFLDVIVPQKIYERAGKGYGAPVLVWIYGGGYTAGSKISSGDPAGLIERSRTNSSDGVVYVALNYRLGAFGWLAGPTYQEDGTSNLGLYDQRLALEWVQNNIHLFGGDKNRVTVFGESAGGGSIMHQITAFGGSAPSLFQQAIPQSPGWQQYSSPYDQEQIFSGFLRELNVSTLDEARNKSSDELIAANARYVAASAYGSFTFGPSVDGNIVTQDPKYLLNHGQFDKSVKILVGHNTNEGLLFTPPLYNDSDFVAYIQASYTSAKPAVINYITDTLYPAVYDGSYGYKDVVGRASVVLAESSFTCNAFALDRAYNNETYAYLFGVFPGLHGQDVPYTYYNPDAPSISTYTGTAANQTVAFALQDYITSFAVSGIPDSPVDGLPGFPIYGEDAEVVSLNSSSISEAIDPAANARCKWWQLGLYY</sequence>
<protein>
    <submittedName>
        <fullName evidence="1">Carboxylesterase type B</fullName>
    </submittedName>
</protein>
<name>A0ACB5RTB0_9PEZI</name>
<comment type="caution">
    <text evidence="1">The sequence shown here is derived from an EMBL/GenBank/DDBJ whole genome shotgun (WGS) entry which is preliminary data.</text>
</comment>
<evidence type="ECO:0000313" key="1">
    <source>
        <dbReference type="EMBL" id="GME23782.1"/>
    </source>
</evidence>
<gene>
    <name evidence="1" type="primary">g8520</name>
    <name evidence="1" type="ORF">NpPPO83_00008520</name>
</gene>
<proteinExistence type="predicted"/>
<reference evidence="1" key="1">
    <citation type="submission" date="2024-09" db="EMBL/GenBank/DDBJ databases">
        <title>Draft Genome Sequences of Neofusicoccum parvum.</title>
        <authorList>
            <person name="Ashida A."/>
            <person name="Camagna M."/>
            <person name="Tanaka A."/>
            <person name="Takemoto D."/>
        </authorList>
    </citation>
    <scope>NUCLEOTIDE SEQUENCE</scope>
    <source>
        <strain evidence="1">PPO83</strain>
    </source>
</reference>
<accession>A0ACB5RTB0</accession>
<dbReference type="Proteomes" id="UP001165186">
    <property type="component" value="Unassembled WGS sequence"/>
</dbReference>